<evidence type="ECO:0000259" key="1">
    <source>
        <dbReference type="PROSITE" id="PS50878"/>
    </source>
</evidence>
<feature type="non-terminal residue" evidence="2">
    <location>
        <position position="1"/>
    </location>
</feature>
<reference evidence="2" key="1">
    <citation type="submission" date="2013-07" db="EMBL/GenBank/DDBJ databases">
        <title>Midgut Transcriptome Profiling of Anoplphora glabripennis, a Lignocellulose Degrading, Wood-Boring Cerambycid.</title>
        <authorList>
            <person name="Scully E.D."/>
            <person name="Hoover K."/>
            <person name="Carlson J.E."/>
            <person name="Tien M."/>
            <person name="Geib S.M."/>
        </authorList>
    </citation>
    <scope>NUCLEOTIDE SEQUENCE</scope>
</reference>
<keyword evidence="2" id="KW-0548">Nucleotidyltransferase</keyword>
<dbReference type="PANTHER" id="PTHR33332">
    <property type="entry name" value="REVERSE TRANSCRIPTASE DOMAIN-CONTAINING PROTEIN"/>
    <property type="match status" value="1"/>
</dbReference>
<keyword evidence="2" id="KW-0808">Transferase</keyword>
<accession>V5IB26</accession>
<dbReference type="AlphaFoldDB" id="V5IB26"/>
<dbReference type="SUPFAM" id="SSF56672">
    <property type="entry name" value="DNA/RNA polymerases"/>
    <property type="match status" value="1"/>
</dbReference>
<dbReference type="GO" id="GO:0003964">
    <property type="term" value="F:RNA-directed DNA polymerase activity"/>
    <property type="evidence" value="ECO:0007669"/>
    <property type="project" value="UniProtKB-KW"/>
</dbReference>
<dbReference type="EMBL" id="GALX01000170">
    <property type="protein sequence ID" value="JAB68296.1"/>
    <property type="molecule type" value="Transcribed_RNA"/>
</dbReference>
<feature type="non-terminal residue" evidence="2">
    <location>
        <position position="166"/>
    </location>
</feature>
<dbReference type="InterPro" id="IPR000477">
    <property type="entry name" value="RT_dom"/>
</dbReference>
<proteinExistence type="predicted"/>
<sequence>ACYLLSNTQNGFRKNKTTVRAVYQALSKILDAMNRKHETVAVSLDLSKAFDCVDHDILLTKLLECGIRGVAKNLIASYLHDRMQCVAEVDKLGKFIKSNKMLIQKGVPQGSILGPLLYIIYTNDLPLRTNEYVVQYADDSTIVFDSPDHNIIQGTINNTVETLKKY</sequence>
<evidence type="ECO:0000313" key="2">
    <source>
        <dbReference type="EMBL" id="JAB68296.1"/>
    </source>
</evidence>
<dbReference type="PROSITE" id="PS50878">
    <property type="entry name" value="RT_POL"/>
    <property type="match status" value="1"/>
</dbReference>
<feature type="domain" description="Reverse transcriptase" evidence="1">
    <location>
        <begin position="1"/>
        <end position="166"/>
    </location>
</feature>
<protein>
    <submittedName>
        <fullName evidence="2">RNA-directed DNA polymerase</fullName>
    </submittedName>
</protein>
<name>V5IB26_ANOGL</name>
<organism evidence="2">
    <name type="scientific">Anoplophora glabripennis</name>
    <name type="common">Asian longhorn beetle</name>
    <name type="synonym">Anoplophora nobilis</name>
    <dbReference type="NCBI Taxonomy" id="217634"/>
    <lineage>
        <taxon>Eukaryota</taxon>
        <taxon>Metazoa</taxon>
        <taxon>Ecdysozoa</taxon>
        <taxon>Arthropoda</taxon>
        <taxon>Hexapoda</taxon>
        <taxon>Insecta</taxon>
        <taxon>Pterygota</taxon>
        <taxon>Neoptera</taxon>
        <taxon>Endopterygota</taxon>
        <taxon>Coleoptera</taxon>
        <taxon>Polyphaga</taxon>
        <taxon>Cucujiformia</taxon>
        <taxon>Chrysomeloidea</taxon>
        <taxon>Cerambycidae</taxon>
        <taxon>Lamiinae</taxon>
        <taxon>Lamiini</taxon>
        <taxon>Anoplophora</taxon>
    </lineage>
</organism>
<dbReference type="InterPro" id="IPR043502">
    <property type="entry name" value="DNA/RNA_pol_sf"/>
</dbReference>
<keyword evidence="2" id="KW-0695">RNA-directed DNA polymerase</keyword>
<dbReference type="Pfam" id="PF00078">
    <property type="entry name" value="RVT_1"/>
    <property type="match status" value="1"/>
</dbReference>
<gene>
    <name evidence="2" type="primary">RTBS</name>
</gene>